<evidence type="ECO:0000313" key="1">
    <source>
        <dbReference type="EMBL" id="GBP21040.1"/>
    </source>
</evidence>
<dbReference type="AlphaFoldDB" id="A0A4C1U476"/>
<sequence>MLKKERSRWARACGRVLANASSLRNPRRSDSGLAAFSGTTAAVLRARPRRPRYEVTCNRPQAALINRMWTKCDIALAVHTIITLNSSCGCDNCLQLREAIRYPRLRESVKRVIDRRGEGYADVCPVGTSARASSLH</sequence>
<gene>
    <name evidence="1" type="ORF">EVAR_11071_1</name>
</gene>
<proteinExistence type="predicted"/>
<evidence type="ECO:0000313" key="2">
    <source>
        <dbReference type="Proteomes" id="UP000299102"/>
    </source>
</evidence>
<name>A0A4C1U476_EUMVA</name>
<dbReference type="Proteomes" id="UP000299102">
    <property type="component" value="Unassembled WGS sequence"/>
</dbReference>
<comment type="caution">
    <text evidence="1">The sequence shown here is derived from an EMBL/GenBank/DDBJ whole genome shotgun (WGS) entry which is preliminary data.</text>
</comment>
<dbReference type="EMBL" id="BGZK01000125">
    <property type="protein sequence ID" value="GBP21040.1"/>
    <property type="molecule type" value="Genomic_DNA"/>
</dbReference>
<keyword evidence="2" id="KW-1185">Reference proteome</keyword>
<protein>
    <submittedName>
        <fullName evidence="1">Uncharacterized protein</fullName>
    </submittedName>
</protein>
<reference evidence="1 2" key="1">
    <citation type="journal article" date="2019" name="Commun. Biol.">
        <title>The bagworm genome reveals a unique fibroin gene that provides high tensile strength.</title>
        <authorList>
            <person name="Kono N."/>
            <person name="Nakamura H."/>
            <person name="Ohtoshi R."/>
            <person name="Tomita M."/>
            <person name="Numata K."/>
            <person name="Arakawa K."/>
        </authorList>
    </citation>
    <scope>NUCLEOTIDE SEQUENCE [LARGE SCALE GENOMIC DNA]</scope>
</reference>
<organism evidence="1 2">
    <name type="scientific">Eumeta variegata</name>
    <name type="common">Bagworm moth</name>
    <name type="synonym">Eumeta japonica</name>
    <dbReference type="NCBI Taxonomy" id="151549"/>
    <lineage>
        <taxon>Eukaryota</taxon>
        <taxon>Metazoa</taxon>
        <taxon>Ecdysozoa</taxon>
        <taxon>Arthropoda</taxon>
        <taxon>Hexapoda</taxon>
        <taxon>Insecta</taxon>
        <taxon>Pterygota</taxon>
        <taxon>Neoptera</taxon>
        <taxon>Endopterygota</taxon>
        <taxon>Lepidoptera</taxon>
        <taxon>Glossata</taxon>
        <taxon>Ditrysia</taxon>
        <taxon>Tineoidea</taxon>
        <taxon>Psychidae</taxon>
        <taxon>Oiketicinae</taxon>
        <taxon>Eumeta</taxon>
    </lineage>
</organism>
<accession>A0A4C1U476</accession>